<keyword evidence="2" id="KW-1185">Reference proteome</keyword>
<name>H8GEV8_9PSEU</name>
<dbReference type="OrthoDB" id="3688985at2"/>
<gene>
    <name evidence="1" type="ORF">SacazDRAFT_03138</name>
</gene>
<accession>H8GEV8</accession>
<dbReference type="AlphaFoldDB" id="H8GEV8"/>
<dbReference type="Proteomes" id="UP000004705">
    <property type="component" value="Chromosome"/>
</dbReference>
<organism evidence="1 2">
    <name type="scientific">Saccharomonospora azurea NA-128</name>
    <dbReference type="NCBI Taxonomy" id="882081"/>
    <lineage>
        <taxon>Bacteria</taxon>
        <taxon>Bacillati</taxon>
        <taxon>Actinomycetota</taxon>
        <taxon>Actinomycetes</taxon>
        <taxon>Pseudonocardiales</taxon>
        <taxon>Pseudonocardiaceae</taxon>
        <taxon>Saccharomonospora</taxon>
    </lineage>
</organism>
<evidence type="ECO:0000313" key="1">
    <source>
        <dbReference type="EMBL" id="EHY90019.1"/>
    </source>
</evidence>
<protein>
    <submittedName>
        <fullName evidence="1">Uncharacterized protein</fullName>
    </submittedName>
</protein>
<dbReference type="RefSeq" id="WP_005443140.1">
    <property type="nucleotide sequence ID" value="NZ_CM001466.1"/>
</dbReference>
<proteinExistence type="predicted"/>
<dbReference type="HOGENOM" id="CLU_142063_0_0_11"/>
<dbReference type="EMBL" id="CM001466">
    <property type="protein sequence ID" value="EHY90019.1"/>
    <property type="molecule type" value="Genomic_DNA"/>
</dbReference>
<sequence>MRRRPDRVAVLVVSWLAAAAGHEAGDYLVQSDHAAQNKQRHEAAGYAALAEHVVTYAATQHAAKAMALRAAGVRPGWKAVAAGTVVEALLHALIDDGRLLRRFAHGTGKGGFHDLSAAGVNGRMLIDQAAHKGLQIPIGALVTTWLASRRTH</sequence>
<reference evidence="1 2" key="1">
    <citation type="journal article" date="2012" name="Stand. Genomic Sci.">
        <title>Genome sequence of the soil bacterium Saccharomonospora azurea type strain (NA-128(T)).</title>
        <authorList>
            <person name="Klenk H.P."/>
            <person name="Held B."/>
            <person name="Lucas S."/>
            <person name="Lapidus A."/>
            <person name="Copeland A."/>
            <person name="Hammon N."/>
            <person name="Pitluck S."/>
            <person name="Goodwin L.A."/>
            <person name="Han C."/>
            <person name="Tapia R."/>
            <person name="Brambilla E.M."/>
            <person name="Potter G."/>
            <person name="Land M."/>
            <person name="Ivanova N."/>
            <person name="Rohde M."/>
            <person name="Goker M."/>
            <person name="Detter J.C."/>
            <person name="Kyrpides N.C."/>
            <person name="Woyke T."/>
        </authorList>
    </citation>
    <scope>NUCLEOTIDE SEQUENCE [LARGE SCALE GENOMIC DNA]</scope>
    <source>
        <strain evidence="1 2">NA-128</strain>
    </source>
</reference>
<evidence type="ECO:0000313" key="2">
    <source>
        <dbReference type="Proteomes" id="UP000004705"/>
    </source>
</evidence>